<accession>A0A369QHW6</accession>
<gene>
    <name evidence="2" type="ORF">AHMF7616_01776</name>
</gene>
<dbReference type="OrthoDB" id="3216107at2"/>
<sequence>MNTNFYVSTEKTKLDKNVIIDFLQNKSYWAKTRSRETIETSIENSFCFGIYTLKNKQVGFARVITDFGVFSWLLDVFILEEYQNKGLGNFLLQEIMAHPDLQAIKRWGLGTKDAHGLYERFGFTALSDPGIMMEKINK</sequence>
<dbReference type="Gene3D" id="3.40.630.30">
    <property type="match status" value="1"/>
</dbReference>
<dbReference type="PANTHER" id="PTHR43233:SF1">
    <property type="entry name" value="FAMILY N-ACETYLTRANSFERASE, PUTATIVE (AFU_ORTHOLOGUE AFUA_6G03350)-RELATED"/>
    <property type="match status" value="1"/>
</dbReference>
<evidence type="ECO:0000259" key="1">
    <source>
        <dbReference type="PROSITE" id="PS51186"/>
    </source>
</evidence>
<dbReference type="CDD" id="cd04301">
    <property type="entry name" value="NAT_SF"/>
    <property type="match status" value="1"/>
</dbReference>
<dbReference type="SUPFAM" id="SSF55729">
    <property type="entry name" value="Acyl-CoA N-acyltransferases (Nat)"/>
    <property type="match status" value="1"/>
</dbReference>
<evidence type="ECO:0000313" key="2">
    <source>
        <dbReference type="EMBL" id="RDC63175.1"/>
    </source>
</evidence>
<name>A0A369QHW6_9BACT</name>
<dbReference type="RefSeq" id="WP_115372520.1">
    <property type="nucleotide sequence ID" value="NZ_QASA01000001.1"/>
</dbReference>
<dbReference type="InterPro" id="IPR016181">
    <property type="entry name" value="Acyl_CoA_acyltransferase"/>
</dbReference>
<evidence type="ECO:0000313" key="3">
    <source>
        <dbReference type="Proteomes" id="UP000253919"/>
    </source>
</evidence>
<dbReference type="InterPro" id="IPR053144">
    <property type="entry name" value="Acetyltransferase_Butenolide"/>
</dbReference>
<proteinExistence type="predicted"/>
<dbReference type="PROSITE" id="PS51186">
    <property type="entry name" value="GNAT"/>
    <property type="match status" value="1"/>
</dbReference>
<dbReference type="Pfam" id="PF13508">
    <property type="entry name" value="Acetyltransf_7"/>
    <property type="match status" value="1"/>
</dbReference>
<keyword evidence="3" id="KW-1185">Reference proteome</keyword>
<dbReference type="PANTHER" id="PTHR43233">
    <property type="entry name" value="FAMILY N-ACETYLTRANSFERASE, PUTATIVE (AFU_ORTHOLOGUE AFUA_6G03350)-RELATED"/>
    <property type="match status" value="1"/>
</dbReference>
<comment type="caution">
    <text evidence="2">The sequence shown here is derived from an EMBL/GenBank/DDBJ whole genome shotgun (WGS) entry which is preliminary data.</text>
</comment>
<dbReference type="Proteomes" id="UP000253919">
    <property type="component" value="Unassembled WGS sequence"/>
</dbReference>
<dbReference type="GO" id="GO:0016747">
    <property type="term" value="F:acyltransferase activity, transferring groups other than amino-acyl groups"/>
    <property type="evidence" value="ECO:0007669"/>
    <property type="project" value="InterPro"/>
</dbReference>
<organism evidence="2 3">
    <name type="scientific">Adhaeribacter pallidiroseus</name>
    <dbReference type="NCBI Taxonomy" id="2072847"/>
    <lineage>
        <taxon>Bacteria</taxon>
        <taxon>Pseudomonadati</taxon>
        <taxon>Bacteroidota</taxon>
        <taxon>Cytophagia</taxon>
        <taxon>Cytophagales</taxon>
        <taxon>Hymenobacteraceae</taxon>
        <taxon>Adhaeribacter</taxon>
    </lineage>
</organism>
<protein>
    <recommendedName>
        <fullName evidence="1">N-acetyltransferase domain-containing protein</fullName>
    </recommendedName>
</protein>
<dbReference type="AlphaFoldDB" id="A0A369QHW6"/>
<dbReference type="EMBL" id="QASA01000001">
    <property type="protein sequence ID" value="RDC63175.1"/>
    <property type="molecule type" value="Genomic_DNA"/>
</dbReference>
<feature type="domain" description="N-acetyltransferase" evidence="1">
    <location>
        <begin position="3"/>
        <end position="138"/>
    </location>
</feature>
<reference evidence="2 3" key="1">
    <citation type="submission" date="2018-04" db="EMBL/GenBank/DDBJ databases">
        <title>Adhaeribacter sp. HMF7616 genome sequencing and assembly.</title>
        <authorList>
            <person name="Kang H."/>
            <person name="Kang J."/>
            <person name="Cha I."/>
            <person name="Kim H."/>
            <person name="Joh K."/>
        </authorList>
    </citation>
    <scope>NUCLEOTIDE SEQUENCE [LARGE SCALE GENOMIC DNA]</scope>
    <source>
        <strain evidence="2 3">HMF7616</strain>
    </source>
</reference>
<dbReference type="InterPro" id="IPR000182">
    <property type="entry name" value="GNAT_dom"/>
</dbReference>